<dbReference type="InterPro" id="IPR032710">
    <property type="entry name" value="NTF2-like_dom_sf"/>
</dbReference>
<dbReference type="Gene3D" id="3.10.450.50">
    <property type="match status" value="1"/>
</dbReference>
<dbReference type="SUPFAM" id="SSF54427">
    <property type="entry name" value="NTF2-like"/>
    <property type="match status" value="1"/>
</dbReference>
<organism evidence="4 5">
    <name type="scientific">Paraburkholderia bengalensis</name>
    <dbReference type="NCBI Taxonomy" id="2747562"/>
    <lineage>
        <taxon>Bacteria</taxon>
        <taxon>Pseudomonadati</taxon>
        <taxon>Pseudomonadota</taxon>
        <taxon>Betaproteobacteria</taxon>
        <taxon>Burkholderiales</taxon>
        <taxon>Burkholderiaceae</taxon>
        <taxon>Paraburkholderia</taxon>
    </lineage>
</organism>
<evidence type="ECO:0000259" key="3">
    <source>
        <dbReference type="Pfam" id="PF14534"/>
    </source>
</evidence>
<accession>A0ABU8IWZ3</accession>
<keyword evidence="5" id="KW-1185">Reference proteome</keyword>
<dbReference type="InterPro" id="IPR027843">
    <property type="entry name" value="DUF4440"/>
</dbReference>
<dbReference type="RefSeq" id="WP_336599894.1">
    <property type="nucleotide sequence ID" value="NZ_JACFYJ010000040.1"/>
</dbReference>
<name>A0ABU8IWZ3_9BURK</name>
<evidence type="ECO:0000256" key="2">
    <source>
        <dbReference type="SAM" id="SignalP"/>
    </source>
</evidence>
<feature type="domain" description="DUF4440" evidence="3">
    <location>
        <begin position="31"/>
        <end position="132"/>
    </location>
</feature>
<evidence type="ECO:0000313" key="5">
    <source>
        <dbReference type="Proteomes" id="UP001386437"/>
    </source>
</evidence>
<proteinExistence type="predicted"/>
<reference evidence="4 5" key="1">
    <citation type="journal article" date="2022" name="Arch. Microbiol.">
        <title>Paraburkholderia bengalensis sp. nov. isolated from roots of Oryza sativa, IR64.</title>
        <authorList>
            <person name="Nag P."/>
            <person name="Mondal N."/>
            <person name="Sarkar J."/>
            <person name="Das S."/>
        </authorList>
    </citation>
    <scope>NUCLEOTIDE SEQUENCE [LARGE SCALE GENOMIC DNA]</scope>
    <source>
        <strain evidence="4 5">IR64_4_BI</strain>
    </source>
</reference>
<feature type="signal peptide" evidence="2">
    <location>
        <begin position="1"/>
        <end position="23"/>
    </location>
</feature>
<dbReference type="EMBL" id="JACFYJ010000040">
    <property type="protein sequence ID" value="MEI5999908.1"/>
    <property type="molecule type" value="Genomic_DNA"/>
</dbReference>
<feature type="chain" id="PRO_5047496231" evidence="2">
    <location>
        <begin position="24"/>
        <end position="140"/>
    </location>
</feature>
<gene>
    <name evidence="4" type="ORF">H3V53_22675</name>
</gene>
<sequence>MKLSIFLAAPFLAALTLSTPVFATQNDEAVIRQMEETWVQASMHHDRDTLKMLLDDSYREITPQGTTRSKSDVLSAPPAPAGSTQTLQNVQVQVDGDQATAIGENRFMAPDGQQAVFAFKDDFARREGQWRVVGSWMSRK</sequence>
<dbReference type="Pfam" id="PF14534">
    <property type="entry name" value="DUF4440"/>
    <property type="match status" value="1"/>
</dbReference>
<evidence type="ECO:0000256" key="1">
    <source>
        <dbReference type="SAM" id="MobiDB-lite"/>
    </source>
</evidence>
<evidence type="ECO:0000313" key="4">
    <source>
        <dbReference type="EMBL" id="MEI5999908.1"/>
    </source>
</evidence>
<comment type="caution">
    <text evidence="4">The sequence shown here is derived from an EMBL/GenBank/DDBJ whole genome shotgun (WGS) entry which is preliminary data.</text>
</comment>
<dbReference type="Proteomes" id="UP001386437">
    <property type="component" value="Unassembled WGS sequence"/>
</dbReference>
<keyword evidence="2" id="KW-0732">Signal</keyword>
<protein>
    <submittedName>
        <fullName evidence="4">Nuclear transport factor 2 family protein</fullName>
    </submittedName>
</protein>
<feature type="region of interest" description="Disordered" evidence="1">
    <location>
        <begin position="63"/>
        <end position="85"/>
    </location>
</feature>